<feature type="transmembrane region" description="Helical" evidence="6">
    <location>
        <begin position="38"/>
        <end position="57"/>
    </location>
</feature>
<keyword evidence="4 6" id="KW-1133">Transmembrane helix</keyword>
<gene>
    <name evidence="8" type="ORF">ACFQKB_42035</name>
</gene>
<dbReference type="SUPFAM" id="SSF161111">
    <property type="entry name" value="Cation efflux protein transmembrane domain-like"/>
    <property type="match status" value="1"/>
</dbReference>
<proteinExistence type="predicted"/>
<dbReference type="InterPro" id="IPR027469">
    <property type="entry name" value="Cation_efflux_TMD_sf"/>
</dbReference>
<evidence type="ECO:0000256" key="2">
    <source>
        <dbReference type="ARBA" id="ARBA00022448"/>
    </source>
</evidence>
<keyword evidence="5 6" id="KW-0472">Membrane</keyword>
<dbReference type="RefSeq" id="WP_160825156.1">
    <property type="nucleotide sequence ID" value="NZ_JBHSXS010000053.1"/>
</dbReference>
<keyword evidence="2" id="KW-0813">Transport</keyword>
<dbReference type="InterPro" id="IPR058533">
    <property type="entry name" value="Cation_efflux_TM"/>
</dbReference>
<evidence type="ECO:0000256" key="5">
    <source>
        <dbReference type="ARBA" id="ARBA00023136"/>
    </source>
</evidence>
<keyword evidence="9" id="KW-1185">Reference proteome</keyword>
<feature type="transmembrane region" description="Helical" evidence="6">
    <location>
        <begin position="196"/>
        <end position="214"/>
    </location>
</feature>
<keyword evidence="3 6" id="KW-0812">Transmembrane</keyword>
<reference evidence="9" key="1">
    <citation type="journal article" date="2019" name="Int. J. Syst. Evol. Microbiol.">
        <title>The Global Catalogue of Microorganisms (GCM) 10K type strain sequencing project: providing services to taxonomists for standard genome sequencing and annotation.</title>
        <authorList>
            <consortium name="The Broad Institute Genomics Platform"/>
            <consortium name="The Broad Institute Genome Sequencing Center for Infectious Disease"/>
            <person name="Wu L."/>
            <person name="Ma J."/>
        </authorList>
    </citation>
    <scope>NUCLEOTIDE SEQUENCE [LARGE SCALE GENOMIC DNA]</scope>
    <source>
        <strain evidence="9">JCM 3369</strain>
    </source>
</reference>
<evidence type="ECO:0000256" key="1">
    <source>
        <dbReference type="ARBA" id="ARBA00004141"/>
    </source>
</evidence>
<dbReference type="Gene3D" id="1.20.1510.10">
    <property type="entry name" value="Cation efflux protein transmembrane domain"/>
    <property type="match status" value="1"/>
</dbReference>
<comment type="caution">
    <text evidence="8">The sequence shown here is derived from an EMBL/GenBank/DDBJ whole genome shotgun (WGS) entry which is preliminary data.</text>
</comment>
<comment type="subcellular location">
    <subcellularLocation>
        <location evidence="1">Membrane</location>
        <topology evidence="1">Multi-pass membrane protein</topology>
    </subcellularLocation>
</comment>
<dbReference type="PANTHER" id="PTHR13414">
    <property type="entry name" value="HUEL-CATION TRANSPORTER"/>
    <property type="match status" value="1"/>
</dbReference>
<dbReference type="NCBIfam" id="TIGR01297">
    <property type="entry name" value="CDF"/>
    <property type="match status" value="1"/>
</dbReference>
<dbReference type="InterPro" id="IPR002524">
    <property type="entry name" value="Cation_efflux"/>
</dbReference>
<dbReference type="Proteomes" id="UP001596380">
    <property type="component" value="Unassembled WGS sequence"/>
</dbReference>
<name>A0ABW2D1C8_9ACTN</name>
<evidence type="ECO:0000313" key="8">
    <source>
        <dbReference type="EMBL" id="MFC6886400.1"/>
    </source>
</evidence>
<feature type="transmembrane region" description="Helical" evidence="6">
    <location>
        <begin position="78"/>
        <end position="98"/>
    </location>
</feature>
<protein>
    <submittedName>
        <fullName evidence="8">Cation diffusion facilitator family transporter</fullName>
    </submittedName>
</protein>
<accession>A0ABW2D1C8</accession>
<evidence type="ECO:0000313" key="9">
    <source>
        <dbReference type="Proteomes" id="UP001596380"/>
    </source>
</evidence>
<feature type="transmembrane region" description="Helical" evidence="6">
    <location>
        <begin position="165"/>
        <end position="184"/>
    </location>
</feature>
<feature type="transmembrane region" description="Helical" evidence="6">
    <location>
        <begin position="110"/>
        <end position="130"/>
    </location>
</feature>
<organism evidence="8 9">
    <name type="scientific">Actinomadura yumaensis</name>
    <dbReference type="NCBI Taxonomy" id="111807"/>
    <lineage>
        <taxon>Bacteria</taxon>
        <taxon>Bacillati</taxon>
        <taxon>Actinomycetota</taxon>
        <taxon>Actinomycetes</taxon>
        <taxon>Streptosporangiales</taxon>
        <taxon>Thermomonosporaceae</taxon>
        <taxon>Actinomadura</taxon>
    </lineage>
</organism>
<dbReference type="PANTHER" id="PTHR13414:SF9">
    <property type="entry name" value="PROTON-COUPLED ZINC ANTIPORTER SLC30A9, MITOCHONDRIAL"/>
    <property type="match status" value="1"/>
</dbReference>
<dbReference type="SUPFAM" id="SSF160240">
    <property type="entry name" value="Cation efflux protein cytoplasmic domain-like"/>
    <property type="match status" value="1"/>
</dbReference>
<dbReference type="EMBL" id="JBHSXS010000053">
    <property type="protein sequence ID" value="MFC6886400.1"/>
    <property type="molecule type" value="Genomic_DNA"/>
</dbReference>
<feature type="domain" description="Cation efflux protein transmembrane" evidence="7">
    <location>
        <begin position="13"/>
        <end position="217"/>
    </location>
</feature>
<sequence>MSAAAASGRRGIVVTMAVVAVQTGVLGALSAATGSASLFAEAMHALADLGVQAFLLVGVVRAGRPPDDAHPLGYGQEAFYWSLFAAIGIFVGGGGAALREGVTAWGSGEAGQSYLLGYVVLAVIALMDAYTTFEAVRALRAQGAARGRSAGEQFAATSDPAVRTLFLDNIAGVLGALIAIGGLALHQLTGDGRFDAAASILIGALLIALSVVLLRANRDLVTSPSVPPATLARLRDEIAGVPGVRGVADVLAVIVGPGTVLVAARVVFAGDPASGAVEDAAERVERRLRESGHGMVGRVYVTPVAGRAPDGGPDGGPGG</sequence>
<evidence type="ECO:0000259" key="7">
    <source>
        <dbReference type="Pfam" id="PF01545"/>
    </source>
</evidence>
<dbReference type="InterPro" id="IPR036837">
    <property type="entry name" value="Cation_efflux_CTD_sf"/>
</dbReference>
<evidence type="ECO:0000256" key="4">
    <source>
        <dbReference type="ARBA" id="ARBA00022989"/>
    </source>
</evidence>
<evidence type="ECO:0000256" key="3">
    <source>
        <dbReference type="ARBA" id="ARBA00022692"/>
    </source>
</evidence>
<feature type="transmembrane region" description="Helical" evidence="6">
    <location>
        <begin position="12"/>
        <end position="32"/>
    </location>
</feature>
<dbReference type="InterPro" id="IPR040177">
    <property type="entry name" value="SLC30A9"/>
</dbReference>
<dbReference type="Pfam" id="PF01545">
    <property type="entry name" value="Cation_efflux"/>
    <property type="match status" value="1"/>
</dbReference>
<evidence type="ECO:0000256" key="6">
    <source>
        <dbReference type="SAM" id="Phobius"/>
    </source>
</evidence>